<organism evidence="1 2">
    <name type="scientific">Streblomastix strix</name>
    <dbReference type="NCBI Taxonomy" id="222440"/>
    <lineage>
        <taxon>Eukaryota</taxon>
        <taxon>Metamonada</taxon>
        <taxon>Preaxostyla</taxon>
        <taxon>Oxymonadida</taxon>
        <taxon>Streblomastigidae</taxon>
        <taxon>Streblomastix</taxon>
    </lineage>
</organism>
<dbReference type="Proteomes" id="UP000324800">
    <property type="component" value="Unassembled WGS sequence"/>
</dbReference>
<feature type="non-terminal residue" evidence="1">
    <location>
        <position position="98"/>
    </location>
</feature>
<evidence type="ECO:0000313" key="1">
    <source>
        <dbReference type="EMBL" id="KAA6310031.1"/>
    </source>
</evidence>
<evidence type="ECO:0000313" key="2">
    <source>
        <dbReference type="Proteomes" id="UP000324800"/>
    </source>
</evidence>
<accession>A0A5J4PMC3</accession>
<name>A0A5J4PMC3_9EUKA</name>
<sequence length="98" mass="11452">KDYSTINKEADDYLLQEQTKASQNSECRLVSIDIEGEPVEGSILRANFKFDCDFYMIGDEDEDEQVDEKEKKKKIKNKDLKGYYKLQWSRLSQLGDSD</sequence>
<protein>
    <submittedName>
        <fullName evidence="1">Uncharacterized protein</fullName>
    </submittedName>
</protein>
<dbReference type="AlphaFoldDB" id="A0A5J4PMC3"/>
<gene>
    <name evidence="1" type="ORF">EZS28_056389</name>
</gene>
<dbReference type="EMBL" id="SNRW01049977">
    <property type="protein sequence ID" value="KAA6310031.1"/>
    <property type="molecule type" value="Genomic_DNA"/>
</dbReference>
<proteinExistence type="predicted"/>
<feature type="non-terminal residue" evidence="1">
    <location>
        <position position="1"/>
    </location>
</feature>
<comment type="caution">
    <text evidence="1">The sequence shown here is derived from an EMBL/GenBank/DDBJ whole genome shotgun (WGS) entry which is preliminary data.</text>
</comment>
<reference evidence="1 2" key="1">
    <citation type="submission" date="2019-03" db="EMBL/GenBank/DDBJ databases">
        <title>Single cell metagenomics reveals metabolic interactions within the superorganism composed of flagellate Streblomastix strix and complex community of Bacteroidetes bacteria on its surface.</title>
        <authorList>
            <person name="Treitli S.C."/>
            <person name="Kolisko M."/>
            <person name="Husnik F."/>
            <person name="Keeling P."/>
            <person name="Hampl V."/>
        </authorList>
    </citation>
    <scope>NUCLEOTIDE SEQUENCE [LARGE SCALE GENOMIC DNA]</scope>
    <source>
        <strain evidence="1">ST1C</strain>
    </source>
</reference>